<dbReference type="NCBIfam" id="TIGR00277">
    <property type="entry name" value="HDIG"/>
    <property type="match status" value="1"/>
</dbReference>
<sequence length="512" mass="55240">MISLSKAEGLWVELSSAVESALGVGTHETATLRHAQRLLELTHFALQNEQGAPVKLYMCASLFVHAGIPLADASIRGRATIAFLRFTGSGGIEFSSDIEMNSLVDLIDLARGVCRGEDSAFGGSRQARLDALRGIRLLEPNDNVTWDWIDEGPAGEAYESAGLCLESAAPARREVATAVEVAMGQASAGAAVQMDVARSVSESIVTVGQSGFDNLMQLAERPEFDVFTVQHSLRVSLLATYVASQLGASREVVTELGAAAMFHDVGKGRIPEEILYKPGRLDDDERRVIATHPQLGTEILLDSPSVSACALGAAWGHHLRHDGKGYPERRPWFETTQATSLIQVCDVFEALTARRPYKAPYSPARAFQILYSDAGAYDPAVLSAFTRAMGLYPPGRFVLLSDRRLGRVARAGRSLDRPLVRTFPHGTLVDLSEPAQAGIAVLRLLDEPEFVQLLMTSKDGKVEEEPKAPLPSQPRDGISSNDLSPRDEELSDAEASGAPCDHQGHGDDCRLC</sequence>
<gene>
    <name evidence="3" type="primary">rpfG_1</name>
    <name evidence="3" type="ORF">Poly30_06380</name>
</gene>
<accession>A0A518EM25</accession>
<reference evidence="3 4" key="1">
    <citation type="submission" date="2019-02" db="EMBL/GenBank/DDBJ databases">
        <title>Deep-cultivation of Planctomycetes and their phenomic and genomic characterization uncovers novel biology.</title>
        <authorList>
            <person name="Wiegand S."/>
            <person name="Jogler M."/>
            <person name="Boedeker C."/>
            <person name="Pinto D."/>
            <person name="Vollmers J."/>
            <person name="Rivas-Marin E."/>
            <person name="Kohn T."/>
            <person name="Peeters S.H."/>
            <person name="Heuer A."/>
            <person name="Rast P."/>
            <person name="Oberbeckmann S."/>
            <person name="Bunk B."/>
            <person name="Jeske O."/>
            <person name="Meyerdierks A."/>
            <person name="Storesund J.E."/>
            <person name="Kallscheuer N."/>
            <person name="Luecker S."/>
            <person name="Lage O.M."/>
            <person name="Pohl T."/>
            <person name="Merkel B.J."/>
            <person name="Hornburger P."/>
            <person name="Mueller R.-W."/>
            <person name="Bruemmer F."/>
            <person name="Labrenz M."/>
            <person name="Spormann A.M."/>
            <person name="Op den Camp H."/>
            <person name="Overmann J."/>
            <person name="Amann R."/>
            <person name="Jetten M.S.M."/>
            <person name="Mascher T."/>
            <person name="Medema M.H."/>
            <person name="Devos D.P."/>
            <person name="Kaster A.-K."/>
            <person name="Ovreas L."/>
            <person name="Rohde M."/>
            <person name="Galperin M.Y."/>
            <person name="Jogler C."/>
        </authorList>
    </citation>
    <scope>NUCLEOTIDE SEQUENCE [LARGE SCALE GENOMIC DNA]</scope>
    <source>
        <strain evidence="3 4">Poly30</strain>
    </source>
</reference>
<feature type="region of interest" description="Disordered" evidence="1">
    <location>
        <begin position="457"/>
        <end position="512"/>
    </location>
</feature>
<feature type="compositionally biased region" description="Basic and acidic residues" evidence="1">
    <location>
        <begin position="458"/>
        <end position="467"/>
    </location>
</feature>
<dbReference type="GO" id="GO:0071111">
    <property type="term" value="F:cyclic-guanylate-specific phosphodiesterase activity"/>
    <property type="evidence" value="ECO:0007669"/>
    <property type="project" value="UniProtKB-EC"/>
</dbReference>
<dbReference type="Gene3D" id="1.10.3210.10">
    <property type="entry name" value="Hypothetical protein af1432"/>
    <property type="match status" value="1"/>
</dbReference>
<evidence type="ECO:0000313" key="3">
    <source>
        <dbReference type="EMBL" id="QDV05143.1"/>
    </source>
</evidence>
<dbReference type="OrthoDB" id="9759601at2"/>
<feature type="compositionally biased region" description="Basic and acidic residues" evidence="1">
    <location>
        <begin position="502"/>
        <end position="512"/>
    </location>
</feature>
<dbReference type="CDD" id="cd00077">
    <property type="entry name" value="HDc"/>
    <property type="match status" value="1"/>
</dbReference>
<dbReference type="EMBL" id="CP036434">
    <property type="protein sequence ID" value="QDV05143.1"/>
    <property type="molecule type" value="Genomic_DNA"/>
</dbReference>
<dbReference type="InterPro" id="IPR003607">
    <property type="entry name" value="HD/PDEase_dom"/>
</dbReference>
<proteinExistence type="predicted"/>
<organism evidence="3 4">
    <name type="scientific">Saltatorellus ferox</name>
    <dbReference type="NCBI Taxonomy" id="2528018"/>
    <lineage>
        <taxon>Bacteria</taxon>
        <taxon>Pseudomonadati</taxon>
        <taxon>Planctomycetota</taxon>
        <taxon>Planctomycetia</taxon>
        <taxon>Planctomycetia incertae sedis</taxon>
        <taxon>Saltatorellus</taxon>
    </lineage>
</organism>
<dbReference type="InterPro" id="IPR037522">
    <property type="entry name" value="HD_GYP_dom"/>
</dbReference>
<dbReference type="SMART" id="SM00471">
    <property type="entry name" value="HDc"/>
    <property type="match status" value="1"/>
</dbReference>
<dbReference type="SUPFAM" id="SSF109604">
    <property type="entry name" value="HD-domain/PDEase-like"/>
    <property type="match status" value="1"/>
</dbReference>
<dbReference type="InterPro" id="IPR006675">
    <property type="entry name" value="HDIG_dom"/>
</dbReference>
<evidence type="ECO:0000313" key="4">
    <source>
        <dbReference type="Proteomes" id="UP000320390"/>
    </source>
</evidence>
<dbReference type="PANTHER" id="PTHR43155:SF2">
    <property type="entry name" value="CYCLIC DI-GMP PHOSPHODIESTERASE PA4108"/>
    <property type="match status" value="1"/>
</dbReference>
<keyword evidence="4" id="KW-1185">Reference proteome</keyword>
<evidence type="ECO:0000256" key="1">
    <source>
        <dbReference type="SAM" id="MobiDB-lite"/>
    </source>
</evidence>
<dbReference type="Proteomes" id="UP000320390">
    <property type="component" value="Chromosome"/>
</dbReference>
<keyword evidence="3" id="KW-0378">Hydrolase</keyword>
<evidence type="ECO:0000259" key="2">
    <source>
        <dbReference type="PROSITE" id="PS51832"/>
    </source>
</evidence>
<dbReference type="AlphaFoldDB" id="A0A518EM25"/>
<dbReference type="PROSITE" id="PS51832">
    <property type="entry name" value="HD_GYP"/>
    <property type="match status" value="1"/>
</dbReference>
<dbReference type="EC" id="3.1.4.52" evidence="3"/>
<dbReference type="PANTHER" id="PTHR43155">
    <property type="entry name" value="CYCLIC DI-GMP PHOSPHODIESTERASE PA4108-RELATED"/>
    <property type="match status" value="1"/>
</dbReference>
<dbReference type="Pfam" id="PF13487">
    <property type="entry name" value="HD_5"/>
    <property type="match status" value="1"/>
</dbReference>
<protein>
    <submittedName>
        <fullName evidence="3">Cyclic di-GMP phosphodiesterase response regulator RpfG</fullName>
        <ecNumber evidence="3">3.1.4.52</ecNumber>
    </submittedName>
</protein>
<feature type="domain" description="HD-GYP" evidence="2">
    <location>
        <begin position="207"/>
        <end position="401"/>
    </location>
</feature>
<name>A0A518EM25_9BACT</name>
<dbReference type="RefSeq" id="WP_145194566.1">
    <property type="nucleotide sequence ID" value="NZ_CP036434.1"/>
</dbReference>